<proteinExistence type="predicted"/>
<protein>
    <submittedName>
        <fullName evidence="8">Planctomycete cytochrome C</fullName>
    </submittedName>
</protein>
<keyword evidence="6" id="KW-0472">Membrane</keyword>
<dbReference type="RefSeq" id="WP_145066903.1">
    <property type="nucleotide sequence ID" value="NZ_CP036287.1"/>
</dbReference>
<feature type="transmembrane region" description="Helical" evidence="6">
    <location>
        <begin position="22"/>
        <end position="43"/>
    </location>
</feature>
<keyword evidence="9" id="KW-1185">Reference proteome</keyword>
<keyword evidence="3 4" id="KW-0408">Iron</keyword>
<dbReference type="PROSITE" id="PS51007">
    <property type="entry name" value="CYTC"/>
    <property type="match status" value="1"/>
</dbReference>
<evidence type="ECO:0000313" key="8">
    <source>
        <dbReference type="EMBL" id="QDU68139.1"/>
    </source>
</evidence>
<dbReference type="InterPro" id="IPR009056">
    <property type="entry name" value="Cyt_c-like_dom"/>
</dbReference>
<dbReference type="PANTHER" id="PTHR35889:SF3">
    <property type="entry name" value="F-BOX DOMAIN-CONTAINING PROTEIN"/>
    <property type="match status" value="1"/>
</dbReference>
<dbReference type="Proteomes" id="UP000316921">
    <property type="component" value="Chromosome"/>
</dbReference>
<dbReference type="AlphaFoldDB" id="A0A518BMD4"/>
<feature type="domain" description="Cytochrome c" evidence="7">
    <location>
        <begin position="178"/>
        <end position="270"/>
    </location>
</feature>
<dbReference type="GO" id="GO:0046872">
    <property type="term" value="F:metal ion binding"/>
    <property type="evidence" value="ECO:0007669"/>
    <property type="project" value="UniProtKB-KW"/>
</dbReference>
<dbReference type="InterPro" id="IPR036909">
    <property type="entry name" value="Cyt_c-like_dom_sf"/>
</dbReference>
<dbReference type="PANTHER" id="PTHR35889">
    <property type="entry name" value="CYCLOINULO-OLIGOSACCHARIDE FRUCTANOTRANSFERASE-RELATED"/>
    <property type="match status" value="1"/>
</dbReference>
<feature type="transmembrane region" description="Helical" evidence="6">
    <location>
        <begin position="86"/>
        <end position="106"/>
    </location>
</feature>
<dbReference type="SUPFAM" id="SSF52047">
    <property type="entry name" value="RNI-like"/>
    <property type="match status" value="1"/>
</dbReference>
<accession>A0A518BMD4</accession>
<dbReference type="SUPFAM" id="SSF46626">
    <property type="entry name" value="Cytochrome c"/>
    <property type="match status" value="1"/>
</dbReference>
<keyword evidence="1 4" id="KW-0349">Heme</keyword>
<gene>
    <name evidence="8" type="ORF">Pla133_32330</name>
</gene>
<name>A0A518BMD4_9BACT</name>
<keyword evidence="6" id="KW-0812">Transmembrane</keyword>
<dbReference type="GO" id="GO:0020037">
    <property type="term" value="F:heme binding"/>
    <property type="evidence" value="ECO:0007669"/>
    <property type="project" value="InterPro"/>
</dbReference>
<keyword evidence="2 4" id="KW-0479">Metal-binding</keyword>
<keyword evidence="6" id="KW-1133">Transmembrane helix</keyword>
<evidence type="ECO:0000256" key="3">
    <source>
        <dbReference type="ARBA" id="ARBA00023004"/>
    </source>
</evidence>
<sequence>MIDLSIFESVDWAAAVARLHPVVLHLPVGLLVALACVELWRLVRRRREPDGSRAVLVFLLAVTAPMAAVSGWLLHETESYGAGVEWHEYLGIALMVLCLGTGLAFWRGSRGYAWLLALSVGLLLPTAHLGGSLTHGDDFLTEPWTEALEGADADPQASGPLADSLATDCWIEVAPVSHDFDAVAPFFDSYCTRCHGERKQKGGLALHDMASLLAGGEDGPVVLAGDPAGSPLVRHLRLPLEDDDHMPPAEKAQPTAQEIEAVAAWIGTLGAPGAEAVVTGDADGRAAALAVPTAAPSIAEPQVAESTSAASTDEPATPSIEPNAIERSASIRNLRELLVHVEGLGRDSDDLAVDFTAATIEPGQIAELLDSIASSVVELNLSATPLAPADLEYLARIPRLERLDLRRSPDPSTDIGPLANCPALTLLNLSGTGLAPGAVDSVASIASLETAYLWGCGLDESELQRLAALRPAVRIVGSVDGPDAPREVEPDVVFVRADVAAEAPPAIASTTSLAPINDICPVSGTPVDPRFTIAHEGRVVGFCCSNCPKTFWDDPSRFEVLPAGN</sequence>
<organism evidence="8 9">
    <name type="scientific">Engelhardtia mirabilis</name>
    <dbReference type="NCBI Taxonomy" id="2528011"/>
    <lineage>
        <taxon>Bacteria</taxon>
        <taxon>Pseudomonadati</taxon>
        <taxon>Planctomycetota</taxon>
        <taxon>Planctomycetia</taxon>
        <taxon>Planctomycetia incertae sedis</taxon>
        <taxon>Engelhardtia</taxon>
    </lineage>
</organism>
<dbReference type="Gene3D" id="3.80.10.10">
    <property type="entry name" value="Ribonuclease Inhibitor"/>
    <property type="match status" value="1"/>
</dbReference>
<evidence type="ECO:0000256" key="4">
    <source>
        <dbReference type="PROSITE-ProRule" id="PRU00433"/>
    </source>
</evidence>
<dbReference type="GO" id="GO:0009055">
    <property type="term" value="F:electron transfer activity"/>
    <property type="evidence" value="ECO:0007669"/>
    <property type="project" value="InterPro"/>
</dbReference>
<evidence type="ECO:0000313" key="9">
    <source>
        <dbReference type="Proteomes" id="UP000316921"/>
    </source>
</evidence>
<reference evidence="8 9" key="1">
    <citation type="submission" date="2019-02" db="EMBL/GenBank/DDBJ databases">
        <title>Deep-cultivation of Planctomycetes and their phenomic and genomic characterization uncovers novel biology.</title>
        <authorList>
            <person name="Wiegand S."/>
            <person name="Jogler M."/>
            <person name="Boedeker C."/>
            <person name="Pinto D."/>
            <person name="Vollmers J."/>
            <person name="Rivas-Marin E."/>
            <person name="Kohn T."/>
            <person name="Peeters S.H."/>
            <person name="Heuer A."/>
            <person name="Rast P."/>
            <person name="Oberbeckmann S."/>
            <person name="Bunk B."/>
            <person name="Jeske O."/>
            <person name="Meyerdierks A."/>
            <person name="Storesund J.E."/>
            <person name="Kallscheuer N."/>
            <person name="Luecker S."/>
            <person name="Lage O.M."/>
            <person name="Pohl T."/>
            <person name="Merkel B.J."/>
            <person name="Hornburger P."/>
            <person name="Mueller R.-W."/>
            <person name="Bruemmer F."/>
            <person name="Labrenz M."/>
            <person name="Spormann A.M."/>
            <person name="Op den Camp H."/>
            <person name="Overmann J."/>
            <person name="Amann R."/>
            <person name="Jetten M.S.M."/>
            <person name="Mascher T."/>
            <person name="Medema M.H."/>
            <person name="Devos D.P."/>
            <person name="Kaster A.-K."/>
            <person name="Ovreas L."/>
            <person name="Rohde M."/>
            <person name="Galperin M.Y."/>
            <person name="Jogler C."/>
        </authorList>
    </citation>
    <scope>NUCLEOTIDE SEQUENCE [LARGE SCALE GENOMIC DNA]</scope>
    <source>
        <strain evidence="8 9">Pla133</strain>
    </source>
</reference>
<dbReference type="InterPro" id="IPR011429">
    <property type="entry name" value="Cyt_c_Planctomycete-type"/>
</dbReference>
<feature type="region of interest" description="Disordered" evidence="5">
    <location>
        <begin position="298"/>
        <end position="321"/>
    </location>
</feature>
<evidence type="ECO:0000256" key="1">
    <source>
        <dbReference type="ARBA" id="ARBA00022617"/>
    </source>
</evidence>
<evidence type="ECO:0000259" key="7">
    <source>
        <dbReference type="PROSITE" id="PS51007"/>
    </source>
</evidence>
<dbReference type="EMBL" id="CP036287">
    <property type="protein sequence ID" value="QDU68139.1"/>
    <property type="molecule type" value="Genomic_DNA"/>
</dbReference>
<dbReference type="Pfam" id="PF07635">
    <property type="entry name" value="PSCyt1"/>
    <property type="match status" value="1"/>
</dbReference>
<evidence type="ECO:0000256" key="6">
    <source>
        <dbReference type="SAM" id="Phobius"/>
    </source>
</evidence>
<feature type="transmembrane region" description="Helical" evidence="6">
    <location>
        <begin position="113"/>
        <end position="131"/>
    </location>
</feature>
<evidence type="ECO:0000256" key="2">
    <source>
        <dbReference type="ARBA" id="ARBA00022723"/>
    </source>
</evidence>
<evidence type="ECO:0000256" key="5">
    <source>
        <dbReference type="SAM" id="MobiDB-lite"/>
    </source>
</evidence>
<dbReference type="KEGG" id="pbap:Pla133_32330"/>
<feature type="transmembrane region" description="Helical" evidence="6">
    <location>
        <begin position="55"/>
        <end position="74"/>
    </location>
</feature>
<dbReference type="InterPro" id="IPR032675">
    <property type="entry name" value="LRR_dom_sf"/>
</dbReference>